<dbReference type="InterPro" id="IPR003265">
    <property type="entry name" value="HhH-GPD_domain"/>
</dbReference>
<comment type="catalytic activity">
    <reaction evidence="10">
        <text>2'-deoxyribonucleotide-(2'-deoxyribose 5'-phosphate)-2'-deoxyribonucleotide-DNA = a 3'-end 2'-deoxyribonucleotide-(2,3-dehydro-2,3-deoxyribose 5'-phosphate)-DNA + a 5'-end 5'-phospho-2'-deoxyribonucleoside-DNA + H(+)</text>
        <dbReference type="Rhea" id="RHEA:66592"/>
        <dbReference type="Rhea" id="RHEA-COMP:13180"/>
        <dbReference type="Rhea" id="RHEA-COMP:16897"/>
        <dbReference type="Rhea" id="RHEA-COMP:17067"/>
        <dbReference type="ChEBI" id="CHEBI:15378"/>
        <dbReference type="ChEBI" id="CHEBI:136412"/>
        <dbReference type="ChEBI" id="CHEBI:157695"/>
        <dbReference type="ChEBI" id="CHEBI:167181"/>
        <dbReference type="EC" id="4.2.99.18"/>
    </reaction>
</comment>
<dbReference type="GO" id="GO:0046872">
    <property type="term" value="F:metal ion binding"/>
    <property type="evidence" value="ECO:0007669"/>
    <property type="project" value="UniProtKB-KW"/>
</dbReference>
<dbReference type="InterPro" id="IPR005759">
    <property type="entry name" value="Nth"/>
</dbReference>
<dbReference type="PANTHER" id="PTHR10359">
    <property type="entry name" value="A/G-SPECIFIC ADENINE GLYCOSYLASE/ENDONUCLEASE III"/>
    <property type="match status" value="1"/>
</dbReference>
<feature type="domain" description="HhH-GPD" evidence="11">
    <location>
        <begin position="58"/>
        <end position="208"/>
    </location>
</feature>
<dbReference type="AlphaFoldDB" id="A0A2H0TDU4"/>
<evidence type="ECO:0000256" key="6">
    <source>
        <dbReference type="ARBA" id="ARBA00023004"/>
    </source>
</evidence>
<gene>
    <name evidence="10" type="primary">nth</name>
    <name evidence="12" type="ORF">COU47_01350</name>
</gene>
<dbReference type="HAMAP" id="MF_00942">
    <property type="entry name" value="Nth"/>
    <property type="match status" value="1"/>
</dbReference>
<evidence type="ECO:0000256" key="2">
    <source>
        <dbReference type="ARBA" id="ARBA00022485"/>
    </source>
</evidence>
<keyword evidence="10" id="KW-0456">Lyase</keyword>
<keyword evidence="12" id="KW-0255">Endonuclease</keyword>
<dbReference type="Pfam" id="PF00730">
    <property type="entry name" value="HhH-GPD"/>
    <property type="match status" value="1"/>
</dbReference>
<dbReference type="FunFam" id="1.10.340.30:FF:000001">
    <property type="entry name" value="Endonuclease III"/>
    <property type="match status" value="1"/>
</dbReference>
<keyword evidence="7" id="KW-0411">Iron-sulfur</keyword>
<dbReference type="PIRSF" id="PIRSF001435">
    <property type="entry name" value="Nth"/>
    <property type="match status" value="1"/>
</dbReference>
<proteinExistence type="inferred from homology"/>
<comment type="function">
    <text evidence="10">DNA repair enzyme that has both DNA N-glycosylase activity and AP-lyase activity. The DNA N-glycosylase activity releases various damaged pyrimidines from DNA by cleaving the N-glycosidic bond, leaving an AP (apurinic/apyrimidinic) site. The AP-lyase activity cleaves the phosphodiester bond 3' to the AP site by a beta-elimination, leaving a 3'-terminal unsaturated sugar and a product with a terminal 5'-phosphate.</text>
</comment>
<evidence type="ECO:0000256" key="5">
    <source>
        <dbReference type="ARBA" id="ARBA00022801"/>
    </source>
</evidence>
<evidence type="ECO:0000256" key="10">
    <source>
        <dbReference type="HAMAP-Rule" id="MF_00942"/>
    </source>
</evidence>
<evidence type="ECO:0000256" key="3">
    <source>
        <dbReference type="ARBA" id="ARBA00022723"/>
    </source>
</evidence>
<protein>
    <recommendedName>
        <fullName evidence="10">Endonuclease III</fullName>
        <ecNumber evidence="10">4.2.99.18</ecNumber>
    </recommendedName>
    <alternativeName>
        <fullName evidence="10">DNA-(apurinic or apyrimidinic site) lyase</fullName>
    </alternativeName>
</protein>
<dbReference type="GO" id="GO:0140078">
    <property type="term" value="F:class I DNA-(apurinic or apyrimidinic site) endonuclease activity"/>
    <property type="evidence" value="ECO:0007669"/>
    <property type="project" value="UniProtKB-EC"/>
</dbReference>
<keyword evidence="4 10" id="KW-0227">DNA damage</keyword>
<evidence type="ECO:0000313" key="12">
    <source>
        <dbReference type="EMBL" id="PIR69713.1"/>
    </source>
</evidence>
<comment type="similarity">
    <text evidence="1 10">Belongs to the Nth/MutY family.</text>
</comment>
<comment type="cofactor">
    <cofactor evidence="10">
        <name>[4Fe-4S] cluster</name>
        <dbReference type="ChEBI" id="CHEBI:49883"/>
    </cofactor>
    <text evidence="10">Binds 1 [4Fe-4S] cluster.</text>
</comment>
<dbReference type="SUPFAM" id="SSF48150">
    <property type="entry name" value="DNA-glycosylase"/>
    <property type="match status" value="1"/>
</dbReference>
<evidence type="ECO:0000256" key="4">
    <source>
        <dbReference type="ARBA" id="ARBA00022763"/>
    </source>
</evidence>
<keyword evidence="2" id="KW-0004">4Fe-4S</keyword>
<reference evidence="13" key="1">
    <citation type="submission" date="2017-09" db="EMBL/GenBank/DDBJ databases">
        <title>Depth-based differentiation of microbial function through sediment-hosted aquifers and enrichment of novel symbionts in the deep terrestrial subsurface.</title>
        <authorList>
            <person name="Probst A.J."/>
            <person name="Ladd B."/>
            <person name="Jarett J.K."/>
            <person name="Geller-Mcgrath D.E."/>
            <person name="Sieber C.M.K."/>
            <person name="Emerson J.B."/>
            <person name="Anantharaman K."/>
            <person name="Thomas B.C."/>
            <person name="Malmstrom R."/>
            <person name="Stieglmeier M."/>
            <person name="Klingl A."/>
            <person name="Woyke T."/>
            <person name="Ryan C.M."/>
            <person name="Banfield J.F."/>
        </authorList>
    </citation>
    <scope>NUCLEOTIDE SEQUENCE [LARGE SCALE GENOMIC DNA]</scope>
</reference>
<keyword evidence="8 10" id="KW-0234">DNA repair</keyword>
<evidence type="ECO:0000313" key="13">
    <source>
        <dbReference type="Proteomes" id="UP000231503"/>
    </source>
</evidence>
<dbReference type="GO" id="GO:0003677">
    <property type="term" value="F:DNA binding"/>
    <property type="evidence" value="ECO:0007669"/>
    <property type="project" value="UniProtKB-UniRule"/>
</dbReference>
<keyword evidence="3" id="KW-0479">Metal-binding</keyword>
<dbReference type="Proteomes" id="UP000231503">
    <property type="component" value="Unassembled WGS sequence"/>
</dbReference>
<evidence type="ECO:0000256" key="7">
    <source>
        <dbReference type="ARBA" id="ARBA00023014"/>
    </source>
</evidence>
<dbReference type="EC" id="4.2.99.18" evidence="10"/>
<name>A0A2H0TDU4_9BACT</name>
<dbReference type="SMART" id="SM00478">
    <property type="entry name" value="ENDO3c"/>
    <property type="match status" value="1"/>
</dbReference>
<evidence type="ECO:0000256" key="8">
    <source>
        <dbReference type="ARBA" id="ARBA00023204"/>
    </source>
</evidence>
<keyword evidence="5 10" id="KW-0378">Hydrolase</keyword>
<dbReference type="InterPro" id="IPR023170">
    <property type="entry name" value="HhH_base_excis_C"/>
</dbReference>
<dbReference type="Gene3D" id="1.10.340.30">
    <property type="entry name" value="Hypothetical protein, domain 2"/>
    <property type="match status" value="1"/>
</dbReference>
<keyword evidence="12" id="KW-0540">Nuclease</keyword>
<sequence length="232" mass="27175">MLKSAHKHHTFKAWQNESFEKRKKRARALLLCMRGAYPRTTSVLKWKTPMQMLAATMLSAQATDKKVNEITQEKGLFKKYKTVNDFASAHLKTFQKEIHALGFFRQKAKNIIGAARMLRDECGGKMPKTIEEMTRLPGVARKTANIVLNHVYYIAEGIAVDTHVIQVSRRFGFTKEHDPKKIEKDLMKLFQKKDWIWINYTMVEYNRGIHRAPRPECEWCYVKNICPKIFKK</sequence>
<comment type="caution">
    <text evidence="10">Lacks conserved residue(s) required for the propagation of feature annotation.</text>
</comment>
<dbReference type="GO" id="GO:0006285">
    <property type="term" value="P:base-excision repair, AP site formation"/>
    <property type="evidence" value="ECO:0007669"/>
    <property type="project" value="TreeGrafter"/>
</dbReference>
<dbReference type="CDD" id="cd00056">
    <property type="entry name" value="ENDO3c"/>
    <property type="match status" value="1"/>
</dbReference>
<accession>A0A2H0TDU4</accession>
<dbReference type="EMBL" id="PFCO01000003">
    <property type="protein sequence ID" value="PIR69713.1"/>
    <property type="molecule type" value="Genomic_DNA"/>
</dbReference>
<evidence type="ECO:0000256" key="1">
    <source>
        <dbReference type="ARBA" id="ARBA00008343"/>
    </source>
</evidence>
<keyword evidence="10" id="KW-0238">DNA-binding</keyword>
<keyword evidence="9 10" id="KW-0326">Glycosidase</keyword>
<dbReference type="Gene3D" id="1.10.1670.10">
    <property type="entry name" value="Helix-hairpin-Helix base-excision DNA repair enzymes (C-terminal)"/>
    <property type="match status" value="1"/>
</dbReference>
<dbReference type="PANTHER" id="PTHR10359:SF18">
    <property type="entry name" value="ENDONUCLEASE III"/>
    <property type="match status" value="1"/>
</dbReference>
<comment type="caution">
    <text evidence="12">The sequence shown here is derived from an EMBL/GenBank/DDBJ whole genome shotgun (WGS) entry which is preliminary data.</text>
</comment>
<keyword evidence="6" id="KW-0408">Iron</keyword>
<evidence type="ECO:0000256" key="9">
    <source>
        <dbReference type="ARBA" id="ARBA00023295"/>
    </source>
</evidence>
<dbReference type="GO" id="GO:0051539">
    <property type="term" value="F:4 iron, 4 sulfur cluster binding"/>
    <property type="evidence" value="ECO:0007669"/>
    <property type="project" value="UniProtKB-KW"/>
</dbReference>
<dbReference type="GO" id="GO:0019104">
    <property type="term" value="F:DNA N-glycosylase activity"/>
    <property type="evidence" value="ECO:0007669"/>
    <property type="project" value="UniProtKB-UniRule"/>
</dbReference>
<evidence type="ECO:0000259" key="11">
    <source>
        <dbReference type="SMART" id="SM00478"/>
    </source>
</evidence>
<dbReference type="InterPro" id="IPR011257">
    <property type="entry name" value="DNA_glycosylase"/>
</dbReference>
<organism evidence="12 13">
    <name type="scientific">Candidatus Niyogibacteria bacterium CG10_big_fil_rev_8_21_14_0_10_46_36</name>
    <dbReference type="NCBI Taxonomy" id="1974726"/>
    <lineage>
        <taxon>Bacteria</taxon>
        <taxon>Candidatus Niyogiibacteriota</taxon>
    </lineage>
</organism>